<dbReference type="PANTHER" id="PTHR11945">
    <property type="entry name" value="MADS BOX PROTEIN"/>
    <property type="match status" value="1"/>
</dbReference>
<keyword evidence="4" id="KW-0804">Transcription</keyword>
<dbReference type="Pfam" id="PF00319">
    <property type="entry name" value="SRF-TF"/>
    <property type="match status" value="1"/>
</dbReference>
<accession>A0A0B2Q2I8</accession>
<evidence type="ECO:0000313" key="9">
    <source>
        <dbReference type="EMBL" id="RZC19729.1"/>
    </source>
</evidence>
<dbReference type="InterPro" id="IPR036879">
    <property type="entry name" value="TF_MADSbox_sf"/>
</dbReference>
<dbReference type="Proteomes" id="UP000053555">
    <property type="component" value="Unassembled WGS sequence"/>
</dbReference>
<organism evidence="8">
    <name type="scientific">Glycine soja</name>
    <name type="common">Wild soybean</name>
    <dbReference type="NCBI Taxonomy" id="3848"/>
    <lineage>
        <taxon>Eukaryota</taxon>
        <taxon>Viridiplantae</taxon>
        <taxon>Streptophyta</taxon>
        <taxon>Embryophyta</taxon>
        <taxon>Tracheophyta</taxon>
        <taxon>Spermatophyta</taxon>
        <taxon>Magnoliopsida</taxon>
        <taxon>eudicotyledons</taxon>
        <taxon>Gunneridae</taxon>
        <taxon>Pentapetalae</taxon>
        <taxon>rosids</taxon>
        <taxon>fabids</taxon>
        <taxon>Fabales</taxon>
        <taxon>Fabaceae</taxon>
        <taxon>Papilionoideae</taxon>
        <taxon>50 kb inversion clade</taxon>
        <taxon>NPAAA clade</taxon>
        <taxon>indigoferoid/millettioid clade</taxon>
        <taxon>Phaseoleae</taxon>
        <taxon>Glycine</taxon>
        <taxon>Glycine subgen. Soja</taxon>
    </lineage>
</organism>
<dbReference type="Proteomes" id="UP000289340">
    <property type="component" value="Chromosome 3"/>
</dbReference>
<evidence type="ECO:0000259" key="7">
    <source>
        <dbReference type="PROSITE" id="PS50066"/>
    </source>
</evidence>
<dbReference type="GO" id="GO:0045944">
    <property type="term" value="P:positive regulation of transcription by RNA polymerase II"/>
    <property type="evidence" value="ECO:0007669"/>
    <property type="project" value="InterPro"/>
</dbReference>
<keyword evidence="3" id="KW-0238">DNA-binding</keyword>
<dbReference type="GO" id="GO:0046983">
    <property type="term" value="F:protein dimerization activity"/>
    <property type="evidence" value="ECO:0007669"/>
    <property type="project" value="InterPro"/>
</dbReference>
<dbReference type="InterPro" id="IPR033897">
    <property type="entry name" value="SRF-like_MADS-box"/>
</dbReference>
<dbReference type="GO" id="GO:0000981">
    <property type="term" value="F:DNA-binding transcription factor activity, RNA polymerase II-specific"/>
    <property type="evidence" value="ECO:0007669"/>
    <property type="project" value="InterPro"/>
</dbReference>
<evidence type="ECO:0000256" key="3">
    <source>
        <dbReference type="ARBA" id="ARBA00023125"/>
    </source>
</evidence>
<dbReference type="GO" id="GO:0000978">
    <property type="term" value="F:RNA polymerase II cis-regulatory region sequence-specific DNA binding"/>
    <property type="evidence" value="ECO:0007669"/>
    <property type="project" value="TreeGrafter"/>
</dbReference>
<dbReference type="AlphaFoldDB" id="A0A0B2Q2I8"/>
<reference evidence="8" key="1">
    <citation type="submission" date="2014-07" db="EMBL/GenBank/DDBJ databases">
        <title>Identification of a novel salt tolerance gene in wild soybean by whole-genome sequencing.</title>
        <authorList>
            <person name="Lam H.-M."/>
            <person name="Qi X."/>
            <person name="Li M.-W."/>
            <person name="Liu X."/>
            <person name="Xie M."/>
            <person name="Ni M."/>
            <person name="Xu X."/>
        </authorList>
    </citation>
    <scope>NUCLEOTIDE SEQUENCE [LARGE SCALE GENOMIC DNA]</scope>
    <source>
        <tissue evidence="8">Root</tissue>
    </source>
</reference>
<keyword evidence="10" id="KW-1185">Reference proteome</keyword>
<reference evidence="9 10" key="2">
    <citation type="submission" date="2018-09" db="EMBL/GenBank/DDBJ databases">
        <title>A high-quality reference genome of wild soybean provides a powerful tool to mine soybean genomes.</title>
        <authorList>
            <person name="Xie M."/>
            <person name="Chung C.Y.L."/>
            <person name="Li M.-W."/>
            <person name="Wong F.-L."/>
            <person name="Chan T.-F."/>
            <person name="Lam H.-M."/>
        </authorList>
    </citation>
    <scope>NUCLEOTIDE SEQUENCE [LARGE SCALE GENOMIC DNA]</scope>
    <source>
        <strain evidence="10">cv. W05</strain>
        <tissue evidence="9">Hypocotyl of etiolated seedlings</tissue>
    </source>
</reference>
<feature type="coiled-coil region" evidence="6">
    <location>
        <begin position="88"/>
        <end position="115"/>
    </location>
</feature>
<dbReference type="SMR" id="A0A0B2Q2I8"/>
<evidence type="ECO:0000256" key="4">
    <source>
        <dbReference type="ARBA" id="ARBA00023163"/>
    </source>
</evidence>
<dbReference type="SUPFAM" id="SSF55455">
    <property type="entry name" value="SRF-like"/>
    <property type="match status" value="1"/>
</dbReference>
<keyword evidence="6" id="KW-0175">Coiled coil</keyword>
<evidence type="ECO:0000256" key="6">
    <source>
        <dbReference type="SAM" id="Coils"/>
    </source>
</evidence>
<dbReference type="InterPro" id="IPR002100">
    <property type="entry name" value="TF_MADSbox"/>
</dbReference>
<feature type="domain" description="MADS-box" evidence="7">
    <location>
        <begin position="1"/>
        <end position="49"/>
    </location>
</feature>
<dbReference type="Gene3D" id="3.40.1810.10">
    <property type="entry name" value="Transcription factor, MADS-box"/>
    <property type="match status" value="1"/>
</dbReference>
<protein>
    <submittedName>
        <fullName evidence="8 9">Agamous-like MADS-box protein AGL80</fullName>
    </submittedName>
</protein>
<evidence type="ECO:0000256" key="1">
    <source>
        <dbReference type="ARBA" id="ARBA00004123"/>
    </source>
</evidence>
<dbReference type="PANTHER" id="PTHR11945:SF777">
    <property type="entry name" value="MADS-BOX TRANSCRIPTION FACTOR FAMILY PROTEIN"/>
    <property type="match status" value="1"/>
</dbReference>
<proteinExistence type="predicted"/>
<keyword evidence="2" id="KW-0805">Transcription regulation</keyword>
<dbReference type="FunFam" id="3.40.1810.10:FF:000024">
    <property type="entry name" value="Agamous-like MADS-box protein AGL80"/>
    <property type="match status" value="1"/>
</dbReference>
<dbReference type="EMBL" id="QZWG01000003">
    <property type="protein sequence ID" value="RZC19729.1"/>
    <property type="molecule type" value="Genomic_DNA"/>
</dbReference>
<dbReference type="EMBL" id="KN660833">
    <property type="protein sequence ID" value="KHN15545.1"/>
    <property type="molecule type" value="Genomic_DNA"/>
</dbReference>
<dbReference type="PRINTS" id="PR00404">
    <property type="entry name" value="MADSDOMAIN"/>
</dbReference>
<dbReference type="CDD" id="cd00266">
    <property type="entry name" value="MADS_SRF_like"/>
    <property type="match status" value="1"/>
</dbReference>
<dbReference type="SMART" id="SM00432">
    <property type="entry name" value="MADS"/>
    <property type="match status" value="1"/>
</dbReference>
<evidence type="ECO:0000313" key="10">
    <source>
        <dbReference type="Proteomes" id="UP000289340"/>
    </source>
</evidence>
<sequence length="198" mass="22482">MARKKVDITYISNPTKRKATFKKRKNGLLKKVSEISTLCATEACAIIYSPDEPAKPEVWPSDQGVKSVISSFREVSKLEQSKKMLCQESLLRKNLIKAQEQLKKLKTENRKKEMSLLMSQYFTIENNLENSNTVDLNDNSFLADKNLEEIRMKIDMHQPQEVAPTVEKGGETMYLGDQGLVNYHVQGPETNGDAMPNL</sequence>
<evidence type="ECO:0000256" key="2">
    <source>
        <dbReference type="ARBA" id="ARBA00023015"/>
    </source>
</evidence>
<dbReference type="Gramene" id="XM_028367973.1">
    <property type="protein sequence ID" value="XP_028223774.1"/>
    <property type="gene ID" value="LOC114405442"/>
</dbReference>
<name>A0A0B2Q2I8_GLYSO</name>
<comment type="subcellular location">
    <subcellularLocation>
        <location evidence="1">Nucleus</location>
    </subcellularLocation>
</comment>
<keyword evidence="5" id="KW-0539">Nucleus</keyword>
<dbReference type="PROSITE" id="PS50066">
    <property type="entry name" value="MADS_BOX_2"/>
    <property type="match status" value="1"/>
</dbReference>
<evidence type="ECO:0000313" key="8">
    <source>
        <dbReference type="EMBL" id="KHN15545.1"/>
    </source>
</evidence>
<evidence type="ECO:0000256" key="5">
    <source>
        <dbReference type="ARBA" id="ARBA00023242"/>
    </source>
</evidence>
<dbReference type="GO" id="GO:0005634">
    <property type="term" value="C:nucleus"/>
    <property type="evidence" value="ECO:0007669"/>
    <property type="project" value="UniProtKB-SubCell"/>
</dbReference>
<gene>
    <name evidence="9" type="ORF">D0Y65_006527</name>
    <name evidence="8" type="ORF">glysoja_048860</name>
</gene>